<sequence>MRWAINQHQQLQKIINAFDEPNPRDCDQLAVLINHPILQSLDHFARILAAESVIHPAYMKLTNNQVLWNDFCNQLVRNTTSQLDNHEVCAAWSVQMN</sequence>
<evidence type="ECO:0000313" key="2">
    <source>
        <dbReference type="Proteomes" id="UP000235392"/>
    </source>
</evidence>
<evidence type="ECO:0000313" key="1">
    <source>
        <dbReference type="EMBL" id="PLW43311.1"/>
    </source>
</evidence>
<reference evidence="1 2" key="1">
    <citation type="submission" date="2017-11" db="EMBL/GenBank/DDBJ databases">
        <title>De novo assembly and phasing of dikaryotic genomes from two isolates of Puccinia coronata f. sp. avenae, the causal agent of oat crown rust.</title>
        <authorList>
            <person name="Miller M.E."/>
            <person name="Zhang Y."/>
            <person name="Omidvar V."/>
            <person name="Sperschneider J."/>
            <person name="Schwessinger B."/>
            <person name="Raley C."/>
            <person name="Palmer J.M."/>
            <person name="Garnica D."/>
            <person name="Upadhyaya N."/>
            <person name="Rathjen J."/>
            <person name="Taylor J.M."/>
            <person name="Park R.F."/>
            <person name="Dodds P.N."/>
            <person name="Hirsch C.D."/>
            <person name="Kianian S.F."/>
            <person name="Figueroa M."/>
        </authorList>
    </citation>
    <scope>NUCLEOTIDE SEQUENCE [LARGE SCALE GENOMIC DNA]</scope>
    <source>
        <strain evidence="1">12SD80</strain>
    </source>
</reference>
<protein>
    <submittedName>
        <fullName evidence="1">Uncharacterized protein</fullName>
    </submittedName>
</protein>
<accession>A0A2N5UZY3</accession>
<organism evidence="1 2">
    <name type="scientific">Puccinia coronata f. sp. avenae</name>
    <dbReference type="NCBI Taxonomy" id="200324"/>
    <lineage>
        <taxon>Eukaryota</taxon>
        <taxon>Fungi</taxon>
        <taxon>Dikarya</taxon>
        <taxon>Basidiomycota</taxon>
        <taxon>Pucciniomycotina</taxon>
        <taxon>Pucciniomycetes</taxon>
        <taxon>Pucciniales</taxon>
        <taxon>Pucciniaceae</taxon>
        <taxon>Puccinia</taxon>
    </lineage>
</organism>
<gene>
    <name evidence="1" type="ORF">PCASD_06156</name>
</gene>
<dbReference type="Proteomes" id="UP000235392">
    <property type="component" value="Unassembled WGS sequence"/>
</dbReference>
<dbReference type="AlphaFoldDB" id="A0A2N5UZY3"/>
<proteinExistence type="predicted"/>
<dbReference type="EMBL" id="PGCI01000069">
    <property type="protein sequence ID" value="PLW43311.1"/>
    <property type="molecule type" value="Genomic_DNA"/>
</dbReference>
<comment type="caution">
    <text evidence="1">The sequence shown here is derived from an EMBL/GenBank/DDBJ whole genome shotgun (WGS) entry which is preliminary data.</text>
</comment>
<name>A0A2N5UZY3_9BASI</name>